<dbReference type="EMBL" id="JBHSCN010000005">
    <property type="protein sequence ID" value="MFC4243664.1"/>
    <property type="molecule type" value="Genomic_DNA"/>
</dbReference>
<evidence type="ECO:0000313" key="3">
    <source>
        <dbReference type="Proteomes" id="UP001595900"/>
    </source>
</evidence>
<name>A0ABV8Q7B5_9MICO</name>
<dbReference type="RefSeq" id="WP_390228744.1">
    <property type="nucleotide sequence ID" value="NZ_JBHSCN010000005.1"/>
</dbReference>
<gene>
    <name evidence="2" type="ORF">ACFOYW_09790</name>
</gene>
<evidence type="ECO:0000259" key="1">
    <source>
        <dbReference type="Pfam" id="PF03756"/>
    </source>
</evidence>
<keyword evidence="3" id="KW-1185">Reference proteome</keyword>
<protein>
    <submittedName>
        <fullName evidence="2">AfsA-related hotdog domain-containing protein</fullName>
    </submittedName>
</protein>
<feature type="domain" description="A-factor biosynthesis hotdog" evidence="1">
    <location>
        <begin position="10"/>
        <end position="96"/>
    </location>
</feature>
<dbReference type="InterPro" id="IPR005509">
    <property type="entry name" value="AfsA_hotdog_dom"/>
</dbReference>
<organism evidence="2 3">
    <name type="scientific">Gryllotalpicola reticulitermitis</name>
    <dbReference type="NCBI Taxonomy" id="1184153"/>
    <lineage>
        <taxon>Bacteria</taxon>
        <taxon>Bacillati</taxon>
        <taxon>Actinomycetota</taxon>
        <taxon>Actinomycetes</taxon>
        <taxon>Micrococcales</taxon>
        <taxon>Microbacteriaceae</taxon>
        <taxon>Gryllotalpicola</taxon>
    </lineage>
</organism>
<proteinExistence type="predicted"/>
<sequence length="273" mass="29842">MPLIDRSAAHRSTRSESLVWAIERAGEQAWRADVEIPRSHWLCHPVPDRVPVTLLAEAFRQAGLAICVAGLGMGQSVRFVVSDMTVRVETDELRFPRFGALDGKLEADFTGIRYRKGVPHVLEVDYRLPGLASGHVNAQVLADRDYRAIRRNAVEFTDAALGAGAELIQVTDRGPGTMTARLGIDESDPFFFDHPVDHVPGMLLLHAAERIHEGELGTAPRFLTISFPAFGELRSATDLQATLTGHGVETSFAQGHRVIGTARSDSTPYRAVA</sequence>
<feature type="domain" description="A-factor biosynthesis hotdog" evidence="1">
    <location>
        <begin position="170"/>
        <end position="208"/>
    </location>
</feature>
<reference evidence="3" key="1">
    <citation type="journal article" date="2019" name="Int. J. Syst. Evol. Microbiol.">
        <title>The Global Catalogue of Microorganisms (GCM) 10K type strain sequencing project: providing services to taxonomists for standard genome sequencing and annotation.</title>
        <authorList>
            <consortium name="The Broad Institute Genomics Platform"/>
            <consortium name="The Broad Institute Genome Sequencing Center for Infectious Disease"/>
            <person name="Wu L."/>
            <person name="Ma J."/>
        </authorList>
    </citation>
    <scope>NUCLEOTIDE SEQUENCE [LARGE SCALE GENOMIC DNA]</scope>
    <source>
        <strain evidence="3">CGMCC 1.10363</strain>
    </source>
</reference>
<comment type="caution">
    <text evidence="2">The sequence shown here is derived from an EMBL/GenBank/DDBJ whole genome shotgun (WGS) entry which is preliminary data.</text>
</comment>
<evidence type="ECO:0000313" key="2">
    <source>
        <dbReference type="EMBL" id="MFC4243664.1"/>
    </source>
</evidence>
<dbReference type="Proteomes" id="UP001595900">
    <property type="component" value="Unassembled WGS sequence"/>
</dbReference>
<dbReference type="Pfam" id="PF03756">
    <property type="entry name" value="AfsA"/>
    <property type="match status" value="2"/>
</dbReference>
<accession>A0ABV8Q7B5</accession>